<dbReference type="EMBL" id="LHYF01000001">
    <property type="protein sequence ID" value="KXB07485.1"/>
    <property type="molecule type" value="Genomic_DNA"/>
</dbReference>
<feature type="transmembrane region" description="Helical" evidence="6">
    <location>
        <begin position="90"/>
        <end position="112"/>
    </location>
</feature>
<feature type="transmembrane region" description="Helical" evidence="6">
    <location>
        <begin position="310"/>
        <end position="335"/>
    </location>
</feature>
<dbReference type="InterPro" id="IPR050833">
    <property type="entry name" value="Poly_Biosynth_Transport"/>
</dbReference>
<evidence type="ECO:0000256" key="1">
    <source>
        <dbReference type="ARBA" id="ARBA00004651"/>
    </source>
</evidence>
<organism evidence="7 8">
    <name type="scientific">candidate division MSBL1 archaeon SCGC-AAA382C18</name>
    <dbReference type="NCBI Taxonomy" id="1698281"/>
    <lineage>
        <taxon>Archaea</taxon>
        <taxon>Methanobacteriati</taxon>
        <taxon>Methanobacteriota</taxon>
        <taxon>candidate division MSBL1</taxon>
    </lineage>
</organism>
<dbReference type="PANTHER" id="PTHR30250">
    <property type="entry name" value="PST FAMILY PREDICTED COLANIC ACID TRANSPORTER"/>
    <property type="match status" value="1"/>
</dbReference>
<feature type="transmembrane region" description="Helical" evidence="6">
    <location>
        <begin position="132"/>
        <end position="153"/>
    </location>
</feature>
<gene>
    <name evidence="7" type="ORF">AKJ52_00035</name>
</gene>
<dbReference type="Pfam" id="PF01943">
    <property type="entry name" value="Polysacc_synt"/>
    <property type="match status" value="1"/>
</dbReference>
<evidence type="ECO:0000256" key="6">
    <source>
        <dbReference type="SAM" id="Phobius"/>
    </source>
</evidence>
<comment type="caution">
    <text evidence="7">The sequence shown here is derived from an EMBL/GenBank/DDBJ whole genome shotgun (WGS) entry which is preliminary data.</text>
</comment>
<feature type="transmembrane region" description="Helical" evidence="6">
    <location>
        <begin position="373"/>
        <end position="394"/>
    </location>
</feature>
<evidence type="ECO:0000256" key="4">
    <source>
        <dbReference type="ARBA" id="ARBA00022989"/>
    </source>
</evidence>
<feature type="transmembrane region" description="Helical" evidence="6">
    <location>
        <begin position="45"/>
        <end position="67"/>
    </location>
</feature>
<keyword evidence="2" id="KW-1003">Cell membrane</keyword>
<dbReference type="InterPro" id="IPR002797">
    <property type="entry name" value="Polysacc_synth"/>
</dbReference>
<evidence type="ECO:0000256" key="3">
    <source>
        <dbReference type="ARBA" id="ARBA00022692"/>
    </source>
</evidence>
<feature type="transmembrane region" description="Helical" evidence="6">
    <location>
        <begin position="461"/>
        <end position="481"/>
    </location>
</feature>
<keyword evidence="3 6" id="KW-0812">Transmembrane</keyword>
<keyword evidence="4 6" id="KW-1133">Transmembrane helix</keyword>
<reference evidence="7 8" key="1">
    <citation type="journal article" date="2016" name="Sci. Rep.">
        <title>Metabolic traits of an uncultured archaeal lineage -MSBL1- from brine pools of the Red Sea.</title>
        <authorList>
            <person name="Mwirichia R."/>
            <person name="Alam I."/>
            <person name="Rashid M."/>
            <person name="Vinu M."/>
            <person name="Ba-Alawi W."/>
            <person name="Anthony Kamau A."/>
            <person name="Kamanda Ngugi D."/>
            <person name="Goker M."/>
            <person name="Klenk H.P."/>
            <person name="Bajic V."/>
            <person name="Stingl U."/>
        </authorList>
    </citation>
    <scope>NUCLEOTIDE SEQUENCE [LARGE SCALE GENOMIC DNA]</scope>
    <source>
        <strain evidence="7">SCGC-AAA382C18</strain>
    </source>
</reference>
<accession>A0A133VLZ3</accession>
<keyword evidence="5 6" id="KW-0472">Membrane</keyword>
<feature type="transmembrane region" description="Helical" evidence="6">
    <location>
        <begin position="12"/>
        <end position="33"/>
    </location>
</feature>
<comment type="subcellular location">
    <subcellularLocation>
        <location evidence="1">Cell membrane</location>
        <topology evidence="1">Multi-pass membrane protein</topology>
    </subcellularLocation>
</comment>
<feature type="transmembrane region" description="Helical" evidence="6">
    <location>
        <begin position="189"/>
        <end position="207"/>
    </location>
</feature>
<dbReference type="PANTHER" id="PTHR30250:SF11">
    <property type="entry name" value="O-ANTIGEN TRANSPORTER-RELATED"/>
    <property type="match status" value="1"/>
</dbReference>
<keyword evidence="8" id="KW-1185">Reference proteome</keyword>
<feature type="transmembrane region" description="Helical" evidence="6">
    <location>
        <begin position="228"/>
        <end position="247"/>
    </location>
</feature>
<feature type="transmembrane region" description="Helical" evidence="6">
    <location>
        <begin position="165"/>
        <end position="183"/>
    </location>
</feature>
<feature type="transmembrane region" description="Helical" evidence="6">
    <location>
        <begin position="267"/>
        <end position="289"/>
    </location>
</feature>
<feature type="transmembrane region" description="Helical" evidence="6">
    <location>
        <begin position="341"/>
        <end position="361"/>
    </location>
</feature>
<dbReference type="GO" id="GO:0005886">
    <property type="term" value="C:plasma membrane"/>
    <property type="evidence" value="ECO:0007669"/>
    <property type="project" value="UniProtKB-SubCell"/>
</dbReference>
<feature type="transmembrane region" description="Helical" evidence="6">
    <location>
        <begin position="400"/>
        <end position="421"/>
    </location>
</feature>
<name>A0A133VLZ3_9EURY</name>
<dbReference type="Proteomes" id="UP000070404">
    <property type="component" value="Unassembled WGS sequence"/>
</dbReference>
<evidence type="ECO:0000256" key="2">
    <source>
        <dbReference type="ARBA" id="ARBA00022475"/>
    </source>
</evidence>
<feature type="transmembrane region" description="Helical" evidence="6">
    <location>
        <begin position="437"/>
        <end position="455"/>
    </location>
</feature>
<dbReference type="AlphaFoldDB" id="A0A133VLZ3"/>
<evidence type="ECO:0000256" key="5">
    <source>
        <dbReference type="ARBA" id="ARBA00023136"/>
    </source>
</evidence>
<sequence>MSENAEKSLSKFIKGSGIVLIGLIISKISAFSYRIPIARVLGKSQFGLISLGVGIMTLLSTVVLFGFEEGITRKTSIYKGKNEYKKIKKLFFTGASFTVSFSLMMSFLTFTFSDWISKYILHTPKLTPVLKIFSIGIPLICVFRLLISTMRGIQRMDYRLYMRGMVVKLGRLITITGILIIGGSLLGTSIAYIIPLPIAIFLSLILLRNYLLPKINRNVLSMTLGKEILIYSLPILFSGIAWKLLGWVDSFMLAFYKSSSVVGLYNVARPVAGILPVGMATTMLLPVLSEKYGQKDKKTMNEVMKTITRWILIFSLSGTVGLILLSKNLILFLFGSEFLRASQPLIILAIGYLIFYPFLTSRSLLKTIGKTKLLSFIYFIVLGSNILLNLFLIPRFGLEGAALATSISMILLGIIPGIVTLKKIGFDYFSFDEIEKTLLFFIISVTIIILPYYFLFTHKYLFINLSIWVLFIISFFLLHLIMSGYTEKDRLLINHMKKILRID</sequence>
<protein>
    <submittedName>
        <fullName evidence="7">Uncharacterized protein</fullName>
    </submittedName>
</protein>
<evidence type="ECO:0000313" key="7">
    <source>
        <dbReference type="EMBL" id="KXB07485.1"/>
    </source>
</evidence>
<proteinExistence type="predicted"/>
<dbReference type="CDD" id="cd13128">
    <property type="entry name" value="MATE_Wzx_like"/>
    <property type="match status" value="1"/>
</dbReference>
<evidence type="ECO:0000313" key="8">
    <source>
        <dbReference type="Proteomes" id="UP000070404"/>
    </source>
</evidence>